<gene>
    <name evidence="1" type="ORF">PL78_19105</name>
</gene>
<dbReference type="RefSeq" id="WP_064518127.1">
    <property type="nucleotide sequence ID" value="NZ_CP010029.1"/>
</dbReference>
<name>A0ABN4PY48_YERET</name>
<organism evidence="1 2">
    <name type="scientific">Yersinia entomophaga</name>
    <dbReference type="NCBI Taxonomy" id="935293"/>
    <lineage>
        <taxon>Bacteria</taxon>
        <taxon>Pseudomonadati</taxon>
        <taxon>Pseudomonadota</taxon>
        <taxon>Gammaproteobacteria</taxon>
        <taxon>Enterobacterales</taxon>
        <taxon>Yersiniaceae</taxon>
        <taxon>Yersinia</taxon>
    </lineage>
</organism>
<keyword evidence="2" id="KW-1185">Reference proteome</keyword>
<dbReference type="Proteomes" id="UP000266744">
    <property type="component" value="Chromosome"/>
</dbReference>
<accession>A0ABN4PY48</accession>
<sequence>MPDDIDNASALEQHNIDTAIANRPKPKMTFTGRCHFYECRRAITRGLFCDADCRDDHEIDERRKRNAA</sequence>
<evidence type="ECO:0000313" key="2">
    <source>
        <dbReference type="Proteomes" id="UP000266744"/>
    </source>
</evidence>
<protein>
    <submittedName>
        <fullName evidence="1">Uncharacterized protein</fullName>
    </submittedName>
</protein>
<dbReference type="EMBL" id="CP010029">
    <property type="protein sequence ID" value="ANI31922.1"/>
    <property type="molecule type" value="Genomic_DNA"/>
</dbReference>
<reference evidence="2" key="1">
    <citation type="journal article" date="2016" name="Toxins">
        <title>The Draft Genome Sequence of the Yersinia entomophaga Entomopathogenic Type Strain MH96T.</title>
        <authorList>
            <person name="Hurst M.R."/>
            <person name="Beattie A."/>
            <person name="Altermann E."/>
            <person name="Moraga R.M."/>
            <person name="Harper L.A."/>
            <person name="Calder J."/>
            <person name="Laugraud A."/>
        </authorList>
    </citation>
    <scope>NUCLEOTIDE SEQUENCE [LARGE SCALE GENOMIC DNA]</scope>
    <source>
        <strain evidence="2">MH96</strain>
    </source>
</reference>
<proteinExistence type="predicted"/>
<evidence type="ECO:0000313" key="1">
    <source>
        <dbReference type="EMBL" id="ANI31922.1"/>
    </source>
</evidence>